<dbReference type="PANTHER" id="PTHR43823:SF3">
    <property type="entry name" value="MULTIDRUG EXPORT PROTEIN MEPA"/>
    <property type="match status" value="1"/>
</dbReference>
<feature type="transmembrane region" description="Helical" evidence="10">
    <location>
        <begin position="333"/>
        <end position="352"/>
    </location>
</feature>
<dbReference type="PATRIC" id="fig|821.40.peg.4919"/>
<dbReference type="InterPro" id="IPR051327">
    <property type="entry name" value="MATE_MepA_subfamily"/>
</dbReference>
<feature type="transmembrane region" description="Helical" evidence="10">
    <location>
        <begin position="29"/>
        <end position="50"/>
    </location>
</feature>
<feature type="transmembrane region" description="Helical" evidence="10">
    <location>
        <begin position="104"/>
        <end position="127"/>
    </location>
</feature>
<evidence type="ECO:0000256" key="10">
    <source>
        <dbReference type="SAM" id="Phobius"/>
    </source>
</evidence>
<dbReference type="PIRSF" id="PIRSF006603">
    <property type="entry name" value="DinF"/>
    <property type="match status" value="1"/>
</dbReference>
<dbReference type="EMBL" id="CP013020">
    <property type="protein sequence ID" value="ALK86646.1"/>
    <property type="molecule type" value="Genomic_DNA"/>
</dbReference>
<dbReference type="CDD" id="cd13143">
    <property type="entry name" value="MATE_MepA_like"/>
    <property type="match status" value="1"/>
</dbReference>
<feature type="transmembrane region" description="Helical" evidence="10">
    <location>
        <begin position="70"/>
        <end position="92"/>
    </location>
</feature>
<reference evidence="12" key="1">
    <citation type="submission" date="2015-10" db="EMBL/GenBank/DDBJ databases">
        <title>Extensive mobilome-driven genome diversification in gut-associated Bacteroides vulgatus mpk.</title>
        <authorList>
            <person name="Beier S."/>
            <person name="Lange A."/>
            <person name="Huson D.H."/>
            <person name="Frick J.-S."/>
            <person name="Autenrieth I.B."/>
        </authorList>
    </citation>
    <scope>NUCLEOTIDE SEQUENCE [LARGE SCALE GENOMIC DNA]</scope>
    <source>
        <strain evidence="12">mpk</strain>
    </source>
</reference>
<feature type="transmembrane region" description="Helical" evidence="10">
    <location>
        <begin position="174"/>
        <end position="198"/>
    </location>
</feature>
<keyword evidence="4" id="KW-0813">Transport</keyword>
<evidence type="ECO:0000256" key="9">
    <source>
        <dbReference type="ARBA" id="ARBA00023251"/>
    </source>
</evidence>
<evidence type="ECO:0000256" key="4">
    <source>
        <dbReference type="ARBA" id="ARBA00022448"/>
    </source>
</evidence>
<keyword evidence="6 10" id="KW-0812">Transmembrane</keyword>
<dbReference type="AlphaFoldDB" id="A0A0P0M5V6"/>
<reference evidence="11 12" key="2">
    <citation type="journal article" date="2016" name="Genome Biol. Evol.">
        <title>Extensive mobilome-driven genome diversification in mouse gut-associated Bacteroides vulgatus mpk.</title>
        <authorList>
            <person name="Lange A."/>
            <person name="Beier S."/>
            <person name="Steimle A."/>
            <person name="Autenrieth I.B."/>
            <person name="Huson D.H."/>
            <person name="Frick J.S."/>
        </authorList>
    </citation>
    <scope>NUCLEOTIDE SEQUENCE [LARGE SCALE GENOMIC DNA]</scope>
    <source>
        <strain evidence="12">mpk</strain>
    </source>
</reference>
<dbReference type="GO" id="GO:0005886">
    <property type="term" value="C:plasma membrane"/>
    <property type="evidence" value="ECO:0007669"/>
    <property type="project" value="UniProtKB-SubCell"/>
</dbReference>
<feature type="transmembrane region" description="Helical" evidence="10">
    <location>
        <begin position="286"/>
        <end position="307"/>
    </location>
</feature>
<gene>
    <name evidence="11" type="ORF">BvMPK_4094</name>
</gene>
<organism evidence="11 12">
    <name type="scientific">Phocaeicola vulgatus</name>
    <name type="common">Bacteroides vulgatus</name>
    <dbReference type="NCBI Taxonomy" id="821"/>
    <lineage>
        <taxon>Bacteria</taxon>
        <taxon>Pseudomonadati</taxon>
        <taxon>Bacteroidota</taxon>
        <taxon>Bacteroidia</taxon>
        <taxon>Bacteroidales</taxon>
        <taxon>Bacteroidaceae</taxon>
        <taxon>Phocaeicola</taxon>
    </lineage>
</organism>
<keyword evidence="5" id="KW-1003">Cell membrane</keyword>
<evidence type="ECO:0000256" key="2">
    <source>
        <dbReference type="ARBA" id="ARBA00008417"/>
    </source>
</evidence>
<dbReference type="InterPro" id="IPR048279">
    <property type="entry name" value="MdtK-like"/>
</dbReference>
<protein>
    <recommendedName>
        <fullName evidence="3">Multidrug export protein MepA</fullName>
    </recommendedName>
</protein>
<evidence type="ECO:0000256" key="6">
    <source>
        <dbReference type="ARBA" id="ARBA00022692"/>
    </source>
</evidence>
<evidence type="ECO:0000256" key="1">
    <source>
        <dbReference type="ARBA" id="ARBA00004651"/>
    </source>
</evidence>
<evidence type="ECO:0000256" key="5">
    <source>
        <dbReference type="ARBA" id="ARBA00022475"/>
    </source>
</evidence>
<dbReference type="PANTHER" id="PTHR43823">
    <property type="entry name" value="SPORULATION PROTEIN YKVU"/>
    <property type="match status" value="1"/>
</dbReference>
<proteinExistence type="inferred from homology"/>
<keyword evidence="7 10" id="KW-1133">Transmembrane helix</keyword>
<feature type="transmembrane region" description="Helical" evidence="10">
    <location>
        <begin position="432"/>
        <end position="452"/>
    </location>
</feature>
<name>A0A0P0M5V6_PHOVU</name>
<comment type="subcellular location">
    <subcellularLocation>
        <location evidence="1">Cell membrane</location>
        <topology evidence="1">Multi-pass membrane protein</topology>
    </subcellularLocation>
</comment>
<dbReference type="Pfam" id="PF01554">
    <property type="entry name" value="MatE"/>
    <property type="match status" value="2"/>
</dbReference>
<dbReference type="GO" id="GO:0046677">
    <property type="term" value="P:response to antibiotic"/>
    <property type="evidence" value="ECO:0007669"/>
    <property type="project" value="UniProtKB-KW"/>
</dbReference>
<evidence type="ECO:0000256" key="7">
    <source>
        <dbReference type="ARBA" id="ARBA00022989"/>
    </source>
</evidence>
<dbReference type="InterPro" id="IPR002528">
    <property type="entry name" value="MATE_fam"/>
</dbReference>
<evidence type="ECO:0000313" key="12">
    <source>
        <dbReference type="Proteomes" id="UP000061587"/>
    </source>
</evidence>
<dbReference type="Proteomes" id="UP000061587">
    <property type="component" value="Chromosome"/>
</dbReference>
<dbReference type="GO" id="GO:0042910">
    <property type="term" value="F:xenobiotic transmembrane transporter activity"/>
    <property type="evidence" value="ECO:0007669"/>
    <property type="project" value="InterPro"/>
</dbReference>
<dbReference type="GO" id="GO:0015297">
    <property type="term" value="F:antiporter activity"/>
    <property type="evidence" value="ECO:0007669"/>
    <property type="project" value="InterPro"/>
</dbReference>
<comment type="similarity">
    <text evidence="2">Belongs to the multi antimicrobial extrusion (MATE) (TC 2.A.66.1) family. MepA subfamily.</text>
</comment>
<keyword evidence="8 10" id="KW-0472">Membrane</keyword>
<feature type="transmembrane region" description="Helical" evidence="10">
    <location>
        <begin position="147"/>
        <end position="167"/>
    </location>
</feature>
<feature type="transmembrane region" description="Helical" evidence="10">
    <location>
        <begin position="372"/>
        <end position="395"/>
    </location>
</feature>
<sequence>MHPLNKKVKFMKDSIDFGSMEIPKLFRKLLIPTVLGMVFSAVFVITDGIFVGQGIGSDALAAVNITAPLFLISTGIGLMFGVGASVVASIHLSQGKLKTARINVTQAVVISSLFLAVLWGVVCLFAPQVAVWLGSSERLLPLAVEYMYWFLPFLVFSALLSSGMFFVRLDGSPNYAMLCNAIPAVVNILLDYVFIFILKWGMMGAALATSLGYILGAGMIVVYLSRRRNVIHFCRVKLSKKSMRLTWRNVKYMCHLGVSTFLCEAAIACMMFAGNYVFIHYLGEDGVAAFSIACYFFPIIFMVYNAIGQSAQPILSYNFGAGDTMRVRSAFRLALGTAVTCGLVFFALTALFNHQIVAMFIDRSYPAYDIAVAGLPLFASGFIFFAVNIVSIGYFQSVERARPAMMVTVLRGFVFMVLCLLGLPLLLKVPGIWLAVPLAEILTFLVIMVIYYRKHQWVRR</sequence>
<feature type="transmembrane region" description="Helical" evidence="10">
    <location>
        <begin position="252"/>
        <end position="274"/>
    </location>
</feature>
<dbReference type="InterPro" id="IPR045070">
    <property type="entry name" value="MATE_MepA-like"/>
</dbReference>
<keyword evidence="9" id="KW-0046">Antibiotic resistance</keyword>
<evidence type="ECO:0000313" key="11">
    <source>
        <dbReference type="EMBL" id="ALK86646.1"/>
    </source>
</evidence>
<feature type="transmembrane region" description="Helical" evidence="10">
    <location>
        <begin position="407"/>
        <end position="426"/>
    </location>
</feature>
<feature type="transmembrane region" description="Helical" evidence="10">
    <location>
        <begin position="204"/>
        <end position="225"/>
    </location>
</feature>
<accession>A0A0P0M5V6</accession>
<evidence type="ECO:0000256" key="3">
    <source>
        <dbReference type="ARBA" id="ARBA00022106"/>
    </source>
</evidence>
<evidence type="ECO:0000256" key="8">
    <source>
        <dbReference type="ARBA" id="ARBA00023136"/>
    </source>
</evidence>